<accession>A0A5C5ZZN2</accession>
<protein>
    <recommendedName>
        <fullName evidence="7">Small ribosomal subunit protein bS20</fullName>
    </recommendedName>
    <alternativeName>
        <fullName evidence="8">30S ribosomal protein S20</fullName>
    </alternativeName>
</protein>
<keyword evidence="10" id="KW-1185">Reference proteome</keyword>
<keyword evidence="6" id="KW-0687">Ribonucleoprotein</keyword>
<evidence type="ECO:0000256" key="6">
    <source>
        <dbReference type="ARBA" id="ARBA00023274"/>
    </source>
</evidence>
<dbReference type="AlphaFoldDB" id="A0A5C5ZZN2"/>
<comment type="similarity">
    <text evidence="2">Belongs to the bacterial ribosomal protein bS20 family.</text>
</comment>
<gene>
    <name evidence="9" type="primary">rpsT</name>
    <name evidence="9" type="ORF">Pla100_45350</name>
</gene>
<dbReference type="InterPro" id="IPR002583">
    <property type="entry name" value="Ribosomal_bS20"/>
</dbReference>
<evidence type="ECO:0000313" key="10">
    <source>
        <dbReference type="Proteomes" id="UP000316213"/>
    </source>
</evidence>
<proteinExistence type="inferred from homology"/>
<evidence type="ECO:0000256" key="8">
    <source>
        <dbReference type="ARBA" id="ARBA00035343"/>
    </source>
</evidence>
<name>A0A5C5ZZN2_9BACT</name>
<evidence type="ECO:0000313" key="9">
    <source>
        <dbReference type="EMBL" id="TWT92517.1"/>
    </source>
</evidence>
<evidence type="ECO:0000256" key="1">
    <source>
        <dbReference type="ARBA" id="ARBA00003134"/>
    </source>
</evidence>
<dbReference type="PANTHER" id="PTHR33398">
    <property type="entry name" value="30S RIBOSOMAL PROTEIN S20"/>
    <property type="match status" value="1"/>
</dbReference>
<dbReference type="Pfam" id="PF01649">
    <property type="entry name" value="Ribosomal_S20p"/>
    <property type="match status" value="1"/>
</dbReference>
<sequence>MRSSVKRVREAVEANDLDTAKDAYKMACRKLDQAAAKNVIHKNVASRTKSRLNAAIKKIAQAA</sequence>
<keyword evidence="4" id="KW-0694">RNA-binding</keyword>
<dbReference type="GO" id="GO:0070181">
    <property type="term" value="F:small ribosomal subunit rRNA binding"/>
    <property type="evidence" value="ECO:0007669"/>
    <property type="project" value="TreeGrafter"/>
</dbReference>
<evidence type="ECO:0000256" key="5">
    <source>
        <dbReference type="ARBA" id="ARBA00022980"/>
    </source>
</evidence>
<dbReference type="SUPFAM" id="SSF46992">
    <property type="entry name" value="Ribosomal protein S20"/>
    <property type="match status" value="1"/>
</dbReference>
<keyword evidence="5 9" id="KW-0689">Ribosomal protein</keyword>
<evidence type="ECO:0000256" key="7">
    <source>
        <dbReference type="ARBA" id="ARBA00035136"/>
    </source>
</evidence>
<dbReference type="GO" id="GO:0015935">
    <property type="term" value="C:small ribosomal subunit"/>
    <property type="evidence" value="ECO:0007669"/>
    <property type="project" value="TreeGrafter"/>
</dbReference>
<dbReference type="EMBL" id="SJPM01000011">
    <property type="protein sequence ID" value="TWT92517.1"/>
    <property type="molecule type" value="Genomic_DNA"/>
</dbReference>
<dbReference type="Gene3D" id="1.20.58.110">
    <property type="entry name" value="Ribosomal protein S20"/>
    <property type="match status" value="1"/>
</dbReference>
<comment type="function">
    <text evidence="1">Binds directly to 16S ribosomal RNA.</text>
</comment>
<dbReference type="NCBIfam" id="TIGR00029">
    <property type="entry name" value="S20"/>
    <property type="match status" value="1"/>
</dbReference>
<comment type="caution">
    <text evidence="9">The sequence shown here is derived from an EMBL/GenBank/DDBJ whole genome shotgun (WGS) entry which is preliminary data.</text>
</comment>
<keyword evidence="3" id="KW-0699">rRNA-binding</keyword>
<dbReference type="GO" id="GO:0005829">
    <property type="term" value="C:cytosol"/>
    <property type="evidence" value="ECO:0007669"/>
    <property type="project" value="TreeGrafter"/>
</dbReference>
<dbReference type="InterPro" id="IPR036510">
    <property type="entry name" value="Ribosomal_bS20_sf"/>
</dbReference>
<evidence type="ECO:0000256" key="4">
    <source>
        <dbReference type="ARBA" id="ARBA00022884"/>
    </source>
</evidence>
<dbReference type="GO" id="GO:0006412">
    <property type="term" value="P:translation"/>
    <property type="evidence" value="ECO:0007669"/>
    <property type="project" value="InterPro"/>
</dbReference>
<dbReference type="PANTHER" id="PTHR33398:SF1">
    <property type="entry name" value="SMALL RIBOSOMAL SUBUNIT PROTEIN BS20C"/>
    <property type="match status" value="1"/>
</dbReference>
<organism evidence="9 10">
    <name type="scientific">Neorhodopirellula pilleata</name>
    <dbReference type="NCBI Taxonomy" id="2714738"/>
    <lineage>
        <taxon>Bacteria</taxon>
        <taxon>Pseudomonadati</taxon>
        <taxon>Planctomycetota</taxon>
        <taxon>Planctomycetia</taxon>
        <taxon>Pirellulales</taxon>
        <taxon>Pirellulaceae</taxon>
        <taxon>Neorhodopirellula</taxon>
    </lineage>
</organism>
<evidence type="ECO:0000256" key="3">
    <source>
        <dbReference type="ARBA" id="ARBA00022730"/>
    </source>
</evidence>
<evidence type="ECO:0000256" key="2">
    <source>
        <dbReference type="ARBA" id="ARBA00007634"/>
    </source>
</evidence>
<dbReference type="Proteomes" id="UP000316213">
    <property type="component" value="Unassembled WGS sequence"/>
</dbReference>
<reference evidence="9 10" key="1">
    <citation type="submission" date="2019-02" db="EMBL/GenBank/DDBJ databases">
        <title>Deep-cultivation of Planctomycetes and their phenomic and genomic characterization uncovers novel biology.</title>
        <authorList>
            <person name="Wiegand S."/>
            <person name="Jogler M."/>
            <person name="Boedeker C."/>
            <person name="Pinto D."/>
            <person name="Vollmers J."/>
            <person name="Rivas-Marin E."/>
            <person name="Kohn T."/>
            <person name="Peeters S.H."/>
            <person name="Heuer A."/>
            <person name="Rast P."/>
            <person name="Oberbeckmann S."/>
            <person name="Bunk B."/>
            <person name="Jeske O."/>
            <person name="Meyerdierks A."/>
            <person name="Storesund J.E."/>
            <person name="Kallscheuer N."/>
            <person name="Luecker S."/>
            <person name="Lage O.M."/>
            <person name="Pohl T."/>
            <person name="Merkel B.J."/>
            <person name="Hornburger P."/>
            <person name="Mueller R.-W."/>
            <person name="Bruemmer F."/>
            <person name="Labrenz M."/>
            <person name="Spormann A.M."/>
            <person name="Op Den Camp H."/>
            <person name="Overmann J."/>
            <person name="Amann R."/>
            <person name="Jetten M.S.M."/>
            <person name="Mascher T."/>
            <person name="Medema M.H."/>
            <person name="Devos D.P."/>
            <person name="Kaster A.-K."/>
            <person name="Ovreas L."/>
            <person name="Rohde M."/>
            <person name="Galperin M.Y."/>
            <person name="Jogler C."/>
        </authorList>
    </citation>
    <scope>NUCLEOTIDE SEQUENCE [LARGE SCALE GENOMIC DNA]</scope>
    <source>
        <strain evidence="9 10">Pla100</strain>
    </source>
</reference>
<dbReference type="GO" id="GO:0003735">
    <property type="term" value="F:structural constituent of ribosome"/>
    <property type="evidence" value="ECO:0007669"/>
    <property type="project" value="InterPro"/>
</dbReference>